<dbReference type="InterPro" id="IPR050330">
    <property type="entry name" value="Bact_OuterMem_StrucFunc"/>
</dbReference>
<keyword evidence="12" id="KW-1185">Reference proteome</keyword>
<dbReference type="InterPro" id="IPR006665">
    <property type="entry name" value="OmpA-like"/>
</dbReference>
<proteinExistence type="inferred from homology"/>
<dbReference type="AlphaFoldDB" id="D1B272"/>
<accession>D1B272</accession>
<dbReference type="SUPFAM" id="SSF103088">
    <property type="entry name" value="OmpA-like"/>
    <property type="match status" value="1"/>
</dbReference>
<evidence type="ECO:0000256" key="3">
    <source>
        <dbReference type="ARBA" id="ARBA00022475"/>
    </source>
</evidence>
<evidence type="ECO:0000256" key="2">
    <source>
        <dbReference type="ARBA" id="ARBA00008914"/>
    </source>
</evidence>
<feature type="transmembrane region" description="Helical" evidence="9">
    <location>
        <begin position="21"/>
        <end position="39"/>
    </location>
</feature>
<feature type="domain" description="OmpA-like" evidence="10">
    <location>
        <begin position="121"/>
        <end position="245"/>
    </location>
</feature>
<dbReference type="InterPro" id="IPR025713">
    <property type="entry name" value="MotB-like_N_dom"/>
</dbReference>
<feature type="region of interest" description="Disordered" evidence="8">
    <location>
        <begin position="70"/>
        <end position="89"/>
    </location>
</feature>
<gene>
    <name evidence="11" type="ordered locus">Sdel_1169</name>
</gene>
<evidence type="ECO:0000256" key="8">
    <source>
        <dbReference type="SAM" id="MobiDB-lite"/>
    </source>
</evidence>
<dbReference type="Proteomes" id="UP000002222">
    <property type="component" value="Chromosome"/>
</dbReference>
<dbReference type="HOGENOM" id="CLU_016890_0_1_7"/>
<dbReference type="InterPro" id="IPR036737">
    <property type="entry name" value="OmpA-like_sf"/>
</dbReference>
<reference evidence="11 12" key="2">
    <citation type="journal article" date="2010" name="Stand. Genomic Sci.">
        <title>Complete genome sequence of Sulfurospirillum deleyianum type strain (5175).</title>
        <authorList>
            <person name="Sikorski J."/>
            <person name="Lapidus A."/>
            <person name="Copeland A."/>
            <person name="Glavina Del Rio T."/>
            <person name="Nolan M."/>
            <person name="Lucas S."/>
            <person name="Chen F."/>
            <person name="Tice H."/>
            <person name="Cheng J.F."/>
            <person name="Saunders E."/>
            <person name="Bruce D."/>
            <person name="Goodwin L."/>
            <person name="Pitluck S."/>
            <person name="Ovchinnikova G."/>
            <person name="Pati A."/>
            <person name="Ivanova N."/>
            <person name="Mavromatis K."/>
            <person name="Chen A."/>
            <person name="Palaniappan K."/>
            <person name="Chain P."/>
            <person name="Land M."/>
            <person name="Hauser L."/>
            <person name="Chang Y.J."/>
            <person name="Jeffries C.D."/>
            <person name="Brettin T."/>
            <person name="Detter J.C."/>
            <person name="Han C."/>
            <person name="Rohde M."/>
            <person name="Lang E."/>
            <person name="Spring S."/>
            <person name="Goker M."/>
            <person name="Bristow J."/>
            <person name="Eisen J.A."/>
            <person name="Markowitz V."/>
            <person name="Hugenholtz P."/>
            <person name="Kyrpides N.C."/>
            <person name="Klenk H.P."/>
        </authorList>
    </citation>
    <scope>NUCLEOTIDE SEQUENCE [LARGE SCALE GENOMIC DNA]</scope>
    <source>
        <strain evidence="12">ATCC 51133 / DSM 6946 / 5175</strain>
    </source>
</reference>
<evidence type="ECO:0000256" key="1">
    <source>
        <dbReference type="ARBA" id="ARBA00004162"/>
    </source>
</evidence>
<dbReference type="STRING" id="525898.Sdel_1169"/>
<organism evidence="11 12">
    <name type="scientific">Sulfurospirillum deleyianum (strain ATCC 51133 / DSM 6946 / 5175)</name>
    <dbReference type="NCBI Taxonomy" id="525898"/>
    <lineage>
        <taxon>Bacteria</taxon>
        <taxon>Pseudomonadati</taxon>
        <taxon>Campylobacterota</taxon>
        <taxon>Epsilonproteobacteria</taxon>
        <taxon>Campylobacterales</taxon>
        <taxon>Sulfurospirillaceae</taxon>
        <taxon>Sulfurospirillum</taxon>
    </lineage>
</organism>
<evidence type="ECO:0000256" key="5">
    <source>
        <dbReference type="ARBA" id="ARBA00022989"/>
    </source>
</evidence>
<dbReference type="KEGG" id="sdl:Sdel_1169"/>
<comment type="subcellular location">
    <subcellularLocation>
        <location evidence="1">Cell membrane</location>
        <topology evidence="1">Single-pass membrane protein</topology>
    </subcellularLocation>
</comment>
<sequence length="266" mass="29037">MGKKKCKPTECPAGEKWAVPYADFLSLLLALFIALYALASVNTEKMKALKEEFVKIYDYSAKPEETTPVMNLNVKSGDAGKEKEKDKGNVGGMSAQLEEIARMAQMIEKMSLGEGSLDQKIDGAIFKLPTKMLFAPGSAEITNSDSMLFLKRISDIITMLPQNVDVVVKGFTDTTPPPRGSKYQDNLELSSARANAVIRVLIRNGIAKERLSSAGYGDTKAIASNDTDEGREKNSRVEFTMRISGPSNAAKKSILDTLNTLEKQGE</sequence>
<dbReference type="Pfam" id="PF00691">
    <property type="entry name" value="OmpA"/>
    <property type="match status" value="1"/>
</dbReference>
<evidence type="ECO:0000256" key="7">
    <source>
        <dbReference type="PROSITE-ProRule" id="PRU00473"/>
    </source>
</evidence>
<evidence type="ECO:0000256" key="4">
    <source>
        <dbReference type="ARBA" id="ARBA00022692"/>
    </source>
</evidence>
<dbReference type="EMBL" id="CP001816">
    <property type="protein sequence ID" value="ACZ12192.1"/>
    <property type="molecule type" value="Genomic_DNA"/>
</dbReference>
<evidence type="ECO:0000313" key="11">
    <source>
        <dbReference type="EMBL" id="ACZ12192.1"/>
    </source>
</evidence>
<name>D1B272_SULD5</name>
<keyword evidence="6 7" id="KW-0472">Membrane</keyword>
<dbReference type="Pfam" id="PF13677">
    <property type="entry name" value="MotB_plug"/>
    <property type="match status" value="1"/>
</dbReference>
<dbReference type="Gene3D" id="3.30.1330.60">
    <property type="entry name" value="OmpA-like domain"/>
    <property type="match status" value="1"/>
</dbReference>
<comment type="similarity">
    <text evidence="2">Belongs to the MotB family.</text>
</comment>
<keyword evidence="3" id="KW-1003">Cell membrane</keyword>
<dbReference type="OrthoDB" id="5292153at2"/>
<protein>
    <submittedName>
        <fullName evidence="11">OmpA/MotB domain protein</fullName>
    </submittedName>
</protein>
<dbReference type="eggNOG" id="COG1360">
    <property type="taxonomic scope" value="Bacteria"/>
</dbReference>
<dbReference type="CDD" id="cd07185">
    <property type="entry name" value="OmpA_C-like"/>
    <property type="match status" value="1"/>
</dbReference>
<dbReference type="PANTHER" id="PTHR30329">
    <property type="entry name" value="STATOR ELEMENT OF FLAGELLAR MOTOR COMPLEX"/>
    <property type="match status" value="1"/>
</dbReference>
<feature type="compositionally biased region" description="Basic and acidic residues" evidence="8">
    <location>
        <begin position="78"/>
        <end position="88"/>
    </location>
</feature>
<evidence type="ECO:0000259" key="10">
    <source>
        <dbReference type="PROSITE" id="PS51123"/>
    </source>
</evidence>
<dbReference type="NCBIfam" id="NF006285">
    <property type="entry name" value="PRK08457.1"/>
    <property type="match status" value="1"/>
</dbReference>
<dbReference type="PANTHER" id="PTHR30329:SF21">
    <property type="entry name" value="LIPOPROTEIN YIAD-RELATED"/>
    <property type="match status" value="1"/>
</dbReference>
<keyword evidence="5 9" id="KW-1133">Transmembrane helix</keyword>
<keyword evidence="4 9" id="KW-0812">Transmembrane</keyword>
<dbReference type="GO" id="GO:0005886">
    <property type="term" value="C:plasma membrane"/>
    <property type="evidence" value="ECO:0007669"/>
    <property type="project" value="UniProtKB-SubCell"/>
</dbReference>
<dbReference type="PROSITE" id="PS51123">
    <property type="entry name" value="OMPA_2"/>
    <property type="match status" value="1"/>
</dbReference>
<reference evidence="12" key="1">
    <citation type="submission" date="2009-11" db="EMBL/GenBank/DDBJ databases">
        <title>The complete genome of Sulfurospirillum deleyianum DSM 6946.</title>
        <authorList>
            <consortium name="US DOE Joint Genome Institute (JGI-PGF)"/>
            <person name="Lucas S."/>
            <person name="Copeland A."/>
            <person name="Lapidus A."/>
            <person name="Glavina del Rio T."/>
            <person name="Dalin E."/>
            <person name="Tice H."/>
            <person name="Bruce D."/>
            <person name="Goodwin L."/>
            <person name="Pitluck S."/>
            <person name="Kyrpides N."/>
            <person name="Mavromatis K."/>
            <person name="Ivanova N."/>
            <person name="Ovchinnikova G."/>
            <person name="Munk A.C."/>
            <person name="Lu M."/>
            <person name="Brettin T."/>
            <person name="Detter J.C."/>
            <person name="Han C."/>
            <person name="Tapia R."/>
            <person name="Larimer F."/>
            <person name="Land M."/>
            <person name="Hauser L."/>
            <person name="Markowitz V."/>
            <person name="Cheng J.F."/>
            <person name="Hugenholtz P."/>
            <person name="Woyke T."/>
            <person name="Wu D."/>
            <person name="Aumann P."/>
            <person name="Schneider S."/>
            <person name="Lang E."/>
            <person name="Spring S."/>
            <person name="Klenk H.P."/>
            <person name="Eisen J.A."/>
        </authorList>
    </citation>
    <scope>NUCLEOTIDE SEQUENCE [LARGE SCALE GENOMIC DNA]</scope>
    <source>
        <strain evidence="12">ATCC 51133 / DSM 6946 / 5175</strain>
    </source>
</reference>
<evidence type="ECO:0000256" key="9">
    <source>
        <dbReference type="SAM" id="Phobius"/>
    </source>
</evidence>
<evidence type="ECO:0000313" key="12">
    <source>
        <dbReference type="Proteomes" id="UP000002222"/>
    </source>
</evidence>
<evidence type="ECO:0000256" key="6">
    <source>
        <dbReference type="ARBA" id="ARBA00023136"/>
    </source>
</evidence>
<dbReference type="RefSeq" id="WP_012856949.1">
    <property type="nucleotide sequence ID" value="NC_013512.1"/>
</dbReference>